<sequence>MQSLTLLNKLAKLEKSYQEKNIIDFLKYPVEFEEIPIITQKGREDIFLETFSKKDFDVFFLNVALFYLNNIKLMARKVLSEEERKDLFFCITYPDLELSDLYGFNIPNICISKTKYKEKFEEKPQVNLDQMLWLKNSLEQLGYIDTFKIVYSKSDDGFGGEFFRVFLLNKE</sequence>
<dbReference type="AlphaFoldDB" id="G4AAZ9"/>
<protein>
    <submittedName>
        <fullName evidence="1">Uncharacterized protein</fullName>
    </submittedName>
</protein>
<organism evidence="1 2">
    <name type="scientific">Aggregatibacter actinomycetemcomitans serotype e str. SC1083</name>
    <dbReference type="NCBI Taxonomy" id="907488"/>
    <lineage>
        <taxon>Bacteria</taxon>
        <taxon>Pseudomonadati</taxon>
        <taxon>Pseudomonadota</taxon>
        <taxon>Gammaproteobacteria</taxon>
        <taxon>Pasteurellales</taxon>
        <taxon>Pasteurellaceae</taxon>
        <taxon>Aggregatibacter</taxon>
    </lineage>
</organism>
<evidence type="ECO:0000313" key="1">
    <source>
        <dbReference type="EMBL" id="EGY32650.1"/>
    </source>
</evidence>
<dbReference type="Pfam" id="PF15561">
    <property type="entry name" value="Imm15"/>
    <property type="match status" value="1"/>
</dbReference>
<name>G4AAZ9_AGGAC</name>
<proteinExistence type="predicted"/>
<dbReference type="Proteomes" id="UP000005508">
    <property type="component" value="Unassembled WGS sequence"/>
</dbReference>
<dbReference type="RefSeq" id="WP_005559226.1">
    <property type="nucleotide sequence ID" value="NZ_AEJM01000042.1"/>
</dbReference>
<accession>G4AAZ9</accession>
<dbReference type="GeneID" id="77210750"/>
<dbReference type="PATRIC" id="fig|907488.3.peg.1986"/>
<evidence type="ECO:0000313" key="2">
    <source>
        <dbReference type="Proteomes" id="UP000005508"/>
    </source>
</evidence>
<comment type="caution">
    <text evidence="1">The sequence shown here is derived from an EMBL/GenBank/DDBJ whole genome shotgun (WGS) entry which is preliminary data.</text>
</comment>
<gene>
    <name evidence="1" type="ORF">SC1083_2029</name>
</gene>
<reference evidence="1 2" key="1">
    <citation type="submission" date="2010-10" db="EMBL/GenBank/DDBJ databases">
        <authorList>
            <person name="Chen C."/>
            <person name="Kittichotirat W."/>
            <person name="Asikainen S."/>
            <person name="Bumgarner R."/>
        </authorList>
    </citation>
    <scope>NUCLEOTIDE SEQUENCE [LARGE SCALE GENOMIC DNA]</scope>
    <source>
        <strain evidence="1 2">SC1083</strain>
    </source>
</reference>
<dbReference type="EMBL" id="AEJM01000042">
    <property type="protein sequence ID" value="EGY32650.1"/>
    <property type="molecule type" value="Genomic_DNA"/>
</dbReference>
<dbReference type="InterPro" id="IPR028264">
    <property type="entry name" value="Imm15"/>
</dbReference>